<dbReference type="RefSeq" id="WP_099843488.1">
    <property type="nucleotide sequence ID" value="NZ_JADCTF010000001.1"/>
</dbReference>
<dbReference type="InterPro" id="IPR051121">
    <property type="entry name" value="FAH"/>
</dbReference>
<dbReference type="EMBL" id="NKYI01000019">
    <property type="protein sequence ID" value="PIK84054.1"/>
    <property type="molecule type" value="Genomic_DNA"/>
</dbReference>
<comment type="function">
    <text evidence="5">Decarboxylates OPET (5-oxo-pent-3-ene-1,2,5-tricarboxylic acid) into HHDD (2-hydroxy-hept-2,4-diene-1,7-dioate) and isomerizes it to OHED (2-oxo-hept-3-ene-1,7-dioate).</text>
</comment>
<reference evidence="10 11" key="1">
    <citation type="submission" date="2017-07" db="EMBL/GenBank/DDBJ databases">
        <title>Raoultella ornithinolytica strain HH3 draft genome.</title>
        <authorList>
            <person name="Duceppe M.-O."/>
            <person name="Huang H."/>
            <person name="Phipps-Todd B."/>
        </authorList>
    </citation>
    <scope>NUCLEOTIDE SEQUENCE [LARGE SCALE GENOMIC DNA]</scope>
    <source>
        <strain evidence="10 11">HH3</strain>
    </source>
</reference>
<comment type="catalytic activity">
    <reaction evidence="3">
        <text>(3E,5R)-5-carboxy-2-oxohept-3-enedioate + H(+) = (4Z)-2-oxohept-4-enedioate + CO2</text>
        <dbReference type="Rhea" id="RHEA:14397"/>
        <dbReference type="ChEBI" id="CHEBI:15378"/>
        <dbReference type="ChEBI" id="CHEBI:16526"/>
        <dbReference type="ChEBI" id="CHEBI:87491"/>
        <dbReference type="ChEBI" id="CHEBI:87507"/>
        <dbReference type="EC" id="4.1.1.68"/>
    </reaction>
</comment>
<evidence type="ECO:0000313" key="11">
    <source>
        <dbReference type="Proteomes" id="UP000229713"/>
    </source>
</evidence>
<organism evidence="10 11">
    <name type="scientific">Raoultella ornithinolytica</name>
    <name type="common">Klebsiella ornithinolytica</name>
    <dbReference type="NCBI Taxonomy" id="54291"/>
    <lineage>
        <taxon>Bacteria</taxon>
        <taxon>Pseudomonadati</taxon>
        <taxon>Pseudomonadota</taxon>
        <taxon>Gammaproteobacteria</taxon>
        <taxon>Enterobacterales</taxon>
        <taxon>Enterobacteriaceae</taxon>
        <taxon>Klebsiella/Raoultella group</taxon>
        <taxon>Raoultella</taxon>
    </lineage>
</organism>
<keyword evidence="2" id="KW-0479">Metal-binding</keyword>
<gene>
    <name evidence="10" type="ORF">CFY86_12765</name>
</gene>
<evidence type="ECO:0000256" key="5">
    <source>
        <dbReference type="ARBA" id="ARBA00057150"/>
    </source>
</evidence>
<dbReference type="PANTHER" id="PTHR42796:SF4">
    <property type="entry name" value="FUMARYLACETOACETATE HYDROLASE DOMAIN-CONTAINING PROTEIN 2A"/>
    <property type="match status" value="1"/>
</dbReference>
<comment type="catalytic activity">
    <reaction evidence="4">
        <text>(2E,4Z)-5-hydroxypenta-2,4-diene-1,2,5-tricarboxylate = (3E,5R)-5-carboxy-2-oxohept-3-enedioate</text>
        <dbReference type="Rhea" id="RHEA:18813"/>
        <dbReference type="ChEBI" id="CHEBI:47961"/>
        <dbReference type="ChEBI" id="CHEBI:87491"/>
        <dbReference type="EC" id="5.3.3.10"/>
    </reaction>
</comment>
<evidence type="ECO:0000259" key="9">
    <source>
        <dbReference type="Pfam" id="PF10370"/>
    </source>
</evidence>
<dbReference type="GO" id="GO:0008704">
    <property type="term" value="F:5-carboxymethyl-2-hydroxymuconate delta-isomerase activity"/>
    <property type="evidence" value="ECO:0007669"/>
    <property type="project" value="UniProtKB-EC"/>
</dbReference>
<keyword evidence="10" id="KW-0413">Isomerase</keyword>
<accession>A0A855F1S5</accession>
<comment type="similarity">
    <text evidence="1">Belongs to the FAH family.</text>
</comment>
<evidence type="ECO:0000256" key="3">
    <source>
        <dbReference type="ARBA" id="ARBA00051258"/>
    </source>
</evidence>
<evidence type="ECO:0000256" key="4">
    <source>
        <dbReference type="ARBA" id="ARBA00052790"/>
    </source>
</evidence>
<feature type="domain" description="Rv2993c-like N-terminal" evidence="9">
    <location>
        <begin position="1"/>
        <end position="67"/>
    </location>
</feature>
<dbReference type="GO" id="GO:0046872">
    <property type="term" value="F:metal ion binding"/>
    <property type="evidence" value="ECO:0007669"/>
    <property type="project" value="UniProtKB-KW"/>
</dbReference>
<dbReference type="Gene3D" id="3.90.850.10">
    <property type="entry name" value="Fumarylacetoacetase-like, C-terminal domain"/>
    <property type="match status" value="1"/>
</dbReference>
<dbReference type="InterPro" id="IPR036663">
    <property type="entry name" value="Fumarylacetoacetase_C_sf"/>
</dbReference>
<dbReference type="InterPro" id="IPR011234">
    <property type="entry name" value="Fumarylacetoacetase-like_C"/>
</dbReference>
<dbReference type="GO" id="GO:0019752">
    <property type="term" value="P:carboxylic acid metabolic process"/>
    <property type="evidence" value="ECO:0007669"/>
    <property type="project" value="UniProtKB-ARBA"/>
</dbReference>
<evidence type="ECO:0000256" key="6">
    <source>
        <dbReference type="ARBA" id="ARBA00060569"/>
    </source>
</evidence>
<name>A0A855F1S5_RAOOR</name>
<evidence type="ECO:0000313" key="10">
    <source>
        <dbReference type="EMBL" id="PIK84054.1"/>
    </source>
</evidence>
<dbReference type="Pfam" id="PF01557">
    <property type="entry name" value="FAA_hydrolase"/>
    <property type="match status" value="1"/>
</dbReference>
<dbReference type="Proteomes" id="UP000229713">
    <property type="component" value="Unassembled WGS sequence"/>
</dbReference>
<dbReference type="InterPro" id="IPR018833">
    <property type="entry name" value="Rv2993c-like_N"/>
</dbReference>
<dbReference type="AlphaFoldDB" id="A0A855F1S5"/>
<feature type="domain" description="Fumarylacetoacetase-like C-terminal" evidence="8">
    <location>
        <begin position="74"/>
        <end position="279"/>
    </location>
</feature>
<dbReference type="GO" id="GO:0018800">
    <property type="term" value="F:5-oxopent-3-ene-1,2,5-tricarboxylate decarboxylase activity"/>
    <property type="evidence" value="ECO:0007669"/>
    <property type="project" value="UniProtKB-EC"/>
</dbReference>
<comment type="pathway">
    <text evidence="7">Aromatic compound metabolism; 4-hydroxyphenylacetate degradation; pyruvate and succinate semialdehyde from 4-hydroxyphenylacetate: step 5/7.</text>
</comment>
<evidence type="ECO:0000259" key="8">
    <source>
        <dbReference type="Pfam" id="PF01557"/>
    </source>
</evidence>
<dbReference type="FunFam" id="3.90.850.10:FF:000002">
    <property type="entry name" value="2-hydroxyhepta-2,4-diene-1,7-dioate isomerase"/>
    <property type="match status" value="1"/>
</dbReference>
<comment type="pathway">
    <text evidence="6">Aromatic compound metabolism; 4-hydroxyphenylacetate degradation; pyruvate and succinate semialdehyde from 4-hydroxyphenylacetate: step 4/7.</text>
</comment>
<comment type="caution">
    <text evidence="10">The sequence shown here is derived from an EMBL/GenBank/DDBJ whole genome shotgun (WGS) entry which is preliminary data.</text>
</comment>
<dbReference type="PANTHER" id="PTHR42796">
    <property type="entry name" value="FUMARYLACETOACETATE HYDROLASE DOMAIN-CONTAINING PROTEIN 2A-RELATED"/>
    <property type="match status" value="1"/>
</dbReference>
<sequence length="289" mass="31913">MKLVRYTHHGRTRLGKVVDSTVIDLSEITGIDHSMRQLLNDLPALRERLERATGPAIALEEVRLEAPIHDPQKFLGIGMNYRQHAEEARRAGIAIPPSQMWFNKQVSCISGPFDPVVKPRVSEQMDYEIELGVVIGRRCRHVSARDAHAVIAGYLIVNDLSARDWLKKSPTFTLGKSFDTHGPLGPWLTTGDEIADPLALQMTLTVNGEQRQHASTGDMIYNIYQQIEYLSSVMTLEPGDVLATGTPSGIGAPTGRFLQPGDLLHLTIDGLGAIEHRVVAEDDAIVWEA</sequence>
<proteinExistence type="inferred from homology"/>
<dbReference type="SUPFAM" id="SSF56529">
    <property type="entry name" value="FAH"/>
    <property type="match status" value="1"/>
</dbReference>
<dbReference type="Pfam" id="PF10370">
    <property type="entry name" value="Rv2993c-like_N"/>
    <property type="match status" value="1"/>
</dbReference>
<evidence type="ECO:0000256" key="7">
    <source>
        <dbReference type="ARBA" id="ARBA00060680"/>
    </source>
</evidence>
<evidence type="ECO:0000256" key="2">
    <source>
        <dbReference type="ARBA" id="ARBA00022723"/>
    </source>
</evidence>
<evidence type="ECO:0000256" key="1">
    <source>
        <dbReference type="ARBA" id="ARBA00010211"/>
    </source>
</evidence>
<protein>
    <submittedName>
        <fullName evidence="10">5-carboxymethyl-2-hydroxymuconate isomerase</fullName>
    </submittedName>
</protein>